<dbReference type="GO" id="GO:0005886">
    <property type="term" value="C:plasma membrane"/>
    <property type="evidence" value="ECO:0007669"/>
    <property type="project" value="TreeGrafter"/>
</dbReference>
<keyword evidence="4" id="KW-1185">Reference proteome</keyword>
<reference evidence="3 4" key="1">
    <citation type="journal article" date="2017" name="Nat. Ecol. Evol.">
        <title>Scallop genome provides insights into evolution of bilaterian karyotype and development.</title>
        <authorList>
            <person name="Wang S."/>
            <person name="Zhang J."/>
            <person name="Jiao W."/>
            <person name="Li J."/>
            <person name="Xun X."/>
            <person name="Sun Y."/>
            <person name="Guo X."/>
            <person name="Huan P."/>
            <person name="Dong B."/>
            <person name="Zhang L."/>
            <person name="Hu X."/>
            <person name="Sun X."/>
            <person name="Wang J."/>
            <person name="Zhao C."/>
            <person name="Wang Y."/>
            <person name="Wang D."/>
            <person name="Huang X."/>
            <person name="Wang R."/>
            <person name="Lv J."/>
            <person name="Li Y."/>
            <person name="Zhang Z."/>
            <person name="Liu B."/>
            <person name="Lu W."/>
            <person name="Hui Y."/>
            <person name="Liang J."/>
            <person name="Zhou Z."/>
            <person name="Hou R."/>
            <person name="Li X."/>
            <person name="Liu Y."/>
            <person name="Li H."/>
            <person name="Ning X."/>
            <person name="Lin Y."/>
            <person name="Zhao L."/>
            <person name="Xing Q."/>
            <person name="Dou J."/>
            <person name="Li Y."/>
            <person name="Mao J."/>
            <person name="Guo H."/>
            <person name="Dou H."/>
            <person name="Li T."/>
            <person name="Mu C."/>
            <person name="Jiang W."/>
            <person name="Fu Q."/>
            <person name="Fu X."/>
            <person name="Miao Y."/>
            <person name="Liu J."/>
            <person name="Yu Q."/>
            <person name="Li R."/>
            <person name="Liao H."/>
            <person name="Li X."/>
            <person name="Kong Y."/>
            <person name="Jiang Z."/>
            <person name="Chourrout D."/>
            <person name="Li R."/>
            <person name="Bao Z."/>
        </authorList>
    </citation>
    <scope>NUCLEOTIDE SEQUENCE [LARGE SCALE GENOMIC DNA]</scope>
    <source>
        <strain evidence="3 4">PY_sf001</strain>
    </source>
</reference>
<dbReference type="InterPro" id="IPR027484">
    <property type="entry name" value="PInositol-4-P-5-kinase_N"/>
</dbReference>
<keyword evidence="1" id="KW-0547">Nucleotide-binding</keyword>
<dbReference type="InterPro" id="IPR002498">
    <property type="entry name" value="PInositol-4-P-4/5-kinase_core"/>
</dbReference>
<evidence type="ECO:0000313" key="3">
    <source>
        <dbReference type="EMBL" id="OWF48586.1"/>
    </source>
</evidence>
<comment type="caution">
    <text evidence="3">The sequence shown here is derived from an EMBL/GenBank/DDBJ whole genome shotgun (WGS) entry which is preliminary data.</text>
</comment>
<sequence length="483" mass="55331">MTHVRKRGRVGSFAYGKIMSDNNATEEGPARGKSNLWVRLRKRLQRRGVVEVDIDHHRYKMLNCIREGIRNLLLKHPELRPKDRLTPDDYTHQVEESFQTKKGKTFTFCSYASSVFASIRRAVSVTEADYLAAVAPPSLPYLEFISNSKSGQDFFLSNDQQYILKTDKVYSVQFFLSFLGEYLEHFQIYPHSLIVKFLGLYSIQIEGEPKIYFLSMQSIFFPPSNIDTRFDVKGCLGGRYQKPNTSDEDILTILKDQNFEHETIRLGVQKAWFVKQLKVDVDFFRDLGVQDYSLLIGRQKCLKLEGKSSLQSVVQRVQRSMPHASRNSVSPMNDVCTVKQVGAASWEIEMKSIISETQAPSTNTPGKFTETKLSSENDNTIKQTGINDGTCSLKNLLQQSKESEKCLPSNLRLLPNCPNPLHVIDGEDYRYYLGIIDFFTQYQCWQRVAGVLKTVKNLTTDHSTVPPDVYADRFVKFISDRTK</sequence>
<keyword evidence="1" id="KW-0808">Transferase</keyword>
<name>A0A210QIS6_MIZYE</name>
<evidence type="ECO:0000313" key="4">
    <source>
        <dbReference type="Proteomes" id="UP000242188"/>
    </source>
</evidence>
<dbReference type="PANTHER" id="PTHR23086">
    <property type="entry name" value="PHOSPHATIDYLINOSITOL-4-PHOSPHATE 5-KINASE"/>
    <property type="match status" value="1"/>
</dbReference>
<gene>
    <name evidence="3" type="ORF">KP79_PYT04509</name>
</gene>
<dbReference type="GO" id="GO:0046854">
    <property type="term" value="P:phosphatidylinositol phosphate biosynthetic process"/>
    <property type="evidence" value="ECO:0007669"/>
    <property type="project" value="TreeGrafter"/>
</dbReference>
<keyword evidence="1 3" id="KW-0418">Kinase</keyword>
<protein>
    <submittedName>
        <fullName evidence="3">Phosphatidylinositol 4-phosphate 5-kinase-like protein 1</fullName>
    </submittedName>
</protein>
<dbReference type="Gene3D" id="3.30.800.10">
    <property type="entry name" value="Phosphatidylinositol Phosphate Kinase II Beta"/>
    <property type="match status" value="1"/>
</dbReference>
<accession>A0A210QIS6</accession>
<dbReference type="GO" id="GO:0016308">
    <property type="term" value="F:1-phosphatidylinositol-4-phosphate 5-kinase activity"/>
    <property type="evidence" value="ECO:0007669"/>
    <property type="project" value="TreeGrafter"/>
</dbReference>
<evidence type="ECO:0000256" key="1">
    <source>
        <dbReference type="PROSITE-ProRule" id="PRU00781"/>
    </source>
</evidence>
<dbReference type="EMBL" id="NEDP02003487">
    <property type="protein sequence ID" value="OWF48586.1"/>
    <property type="molecule type" value="Genomic_DNA"/>
</dbReference>
<dbReference type="InterPro" id="IPR023610">
    <property type="entry name" value="PInositol-4/5-P-5/4-kinase"/>
</dbReference>
<dbReference type="PANTHER" id="PTHR23086:SF46">
    <property type="entry name" value="PHOSPHATIDYLINOSITOL 4-PHOSPHATE 5-KINASE-LIKE PROTEIN 1"/>
    <property type="match status" value="1"/>
</dbReference>
<dbReference type="PROSITE" id="PS51455">
    <property type="entry name" value="PIPK"/>
    <property type="match status" value="1"/>
</dbReference>
<dbReference type="SUPFAM" id="SSF56104">
    <property type="entry name" value="SAICAR synthase-like"/>
    <property type="match status" value="1"/>
</dbReference>
<dbReference type="STRING" id="6573.A0A210QIS6"/>
<dbReference type="Gene3D" id="3.30.810.10">
    <property type="entry name" value="2-Layer Sandwich"/>
    <property type="match status" value="1"/>
</dbReference>
<dbReference type="InterPro" id="IPR027483">
    <property type="entry name" value="PInositol-4-P-4/5-kinase_C_sf"/>
</dbReference>
<dbReference type="GO" id="GO:0005524">
    <property type="term" value="F:ATP binding"/>
    <property type="evidence" value="ECO:0007669"/>
    <property type="project" value="UniProtKB-UniRule"/>
</dbReference>
<proteinExistence type="predicted"/>
<feature type="domain" description="PIPK" evidence="2">
    <location>
        <begin position="42"/>
        <end position="482"/>
    </location>
</feature>
<dbReference type="Proteomes" id="UP000242188">
    <property type="component" value="Unassembled WGS sequence"/>
</dbReference>
<dbReference type="AlphaFoldDB" id="A0A210QIS6"/>
<dbReference type="Pfam" id="PF01504">
    <property type="entry name" value="PIP5K"/>
    <property type="match status" value="1"/>
</dbReference>
<dbReference type="OrthoDB" id="20783at2759"/>
<evidence type="ECO:0000259" key="2">
    <source>
        <dbReference type="PROSITE" id="PS51455"/>
    </source>
</evidence>
<keyword evidence="1" id="KW-0067">ATP-binding</keyword>
<dbReference type="SMART" id="SM00330">
    <property type="entry name" value="PIPKc"/>
    <property type="match status" value="1"/>
</dbReference>
<organism evidence="3 4">
    <name type="scientific">Mizuhopecten yessoensis</name>
    <name type="common">Japanese scallop</name>
    <name type="synonym">Patinopecten yessoensis</name>
    <dbReference type="NCBI Taxonomy" id="6573"/>
    <lineage>
        <taxon>Eukaryota</taxon>
        <taxon>Metazoa</taxon>
        <taxon>Spiralia</taxon>
        <taxon>Lophotrochozoa</taxon>
        <taxon>Mollusca</taxon>
        <taxon>Bivalvia</taxon>
        <taxon>Autobranchia</taxon>
        <taxon>Pteriomorphia</taxon>
        <taxon>Pectinida</taxon>
        <taxon>Pectinoidea</taxon>
        <taxon>Pectinidae</taxon>
        <taxon>Mizuhopecten</taxon>
    </lineage>
</organism>